<gene>
    <name evidence="3" type="ORF">A2Z21_04480</name>
</gene>
<name>A0A1F5UV75_FRAXR</name>
<dbReference type="Gene3D" id="2.60.40.1260">
    <property type="entry name" value="Lamin Tail domain"/>
    <property type="match status" value="1"/>
</dbReference>
<feature type="signal peptide" evidence="1">
    <location>
        <begin position="1"/>
        <end position="21"/>
    </location>
</feature>
<dbReference type="EMBL" id="MFGX01000064">
    <property type="protein sequence ID" value="OGF55055.1"/>
    <property type="molecule type" value="Genomic_DNA"/>
</dbReference>
<proteinExistence type="predicted"/>
<sequence>MRAFKLLVTSLILAPFVLASAQPIDSCAPSTRLVDSLMIAWIDCYNHDEVVVLLNGSNTDIDLTGYWLETRRGFKFFFQNSSWNPYCCVIKSHDLLRLHSAHGNLQPFSGSRDLHWLTAYGEPSGQEIWTERGGVALLFSPEGEVVSHYEYGNGRDP</sequence>
<evidence type="ECO:0000256" key="1">
    <source>
        <dbReference type="SAM" id="SignalP"/>
    </source>
</evidence>
<comment type="caution">
    <text evidence="3">The sequence shown here is derived from an EMBL/GenBank/DDBJ whole genome shotgun (WGS) entry which is preliminary data.</text>
</comment>
<dbReference type="Pfam" id="PF00932">
    <property type="entry name" value="LTD"/>
    <property type="match status" value="1"/>
</dbReference>
<dbReference type="Proteomes" id="UP000179157">
    <property type="component" value="Unassembled WGS sequence"/>
</dbReference>
<dbReference type="InterPro" id="IPR036415">
    <property type="entry name" value="Lamin_tail_dom_sf"/>
</dbReference>
<organism evidence="3 4">
    <name type="scientific">Fraserbacteria sp. (strain RBG_16_55_9)</name>
    <dbReference type="NCBI Taxonomy" id="1817864"/>
    <lineage>
        <taxon>Bacteria</taxon>
        <taxon>Candidatus Fraseribacteriota</taxon>
    </lineage>
</organism>
<dbReference type="STRING" id="1817864.A2Z21_04480"/>
<protein>
    <recommendedName>
        <fullName evidence="2">LTD domain-containing protein</fullName>
    </recommendedName>
</protein>
<dbReference type="AlphaFoldDB" id="A0A1F5UV75"/>
<evidence type="ECO:0000313" key="3">
    <source>
        <dbReference type="EMBL" id="OGF55055.1"/>
    </source>
</evidence>
<feature type="domain" description="LTD" evidence="2">
    <location>
        <begin position="20"/>
        <end position="153"/>
    </location>
</feature>
<dbReference type="InterPro" id="IPR001322">
    <property type="entry name" value="Lamin_tail_dom"/>
</dbReference>
<reference evidence="3 4" key="1">
    <citation type="journal article" date="2016" name="Nat. Commun.">
        <title>Thousands of microbial genomes shed light on interconnected biogeochemical processes in an aquifer system.</title>
        <authorList>
            <person name="Anantharaman K."/>
            <person name="Brown C.T."/>
            <person name="Hug L.A."/>
            <person name="Sharon I."/>
            <person name="Castelle C.J."/>
            <person name="Probst A.J."/>
            <person name="Thomas B.C."/>
            <person name="Singh A."/>
            <person name="Wilkins M.J."/>
            <person name="Karaoz U."/>
            <person name="Brodie E.L."/>
            <person name="Williams K.H."/>
            <person name="Hubbard S.S."/>
            <person name="Banfield J.F."/>
        </authorList>
    </citation>
    <scope>NUCLEOTIDE SEQUENCE [LARGE SCALE GENOMIC DNA]</scope>
    <source>
        <strain evidence="4">RBG_16_55_9</strain>
    </source>
</reference>
<keyword evidence="1" id="KW-0732">Signal</keyword>
<accession>A0A1F5UV75</accession>
<evidence type="ECO:0000313" key="4">
    <source>
        <dbReference type="Proteomes" id="UP000179157"/>
    </source>
</evidence>
<feature type="chain" id="PRO_5009521786" description="LTD domain-containing protein" evidence="1">
    <location>
        <begin position="22"/>
        <end position="157"/>
    </location>
</feature>
<dbReference type="PROSITE" id="PS51841">
    <property type="entry name" value="LTD"/>
    <property type="match status" value="1"/>
</dbReference>
<evidence type="ECO:0000259" key="2">
    <source>
        <dbReference type="PROSITE" id="PS51841"/>
    </source>
</evidence>
<dbReference type="SUPFAM" id="SSF74853">
    <property type="entry name" value="Lamin A/C globular tail domain"/>
    <property type="match status" value="1"/>
</dbReference>